<dbReference type="EMBL" id="OU963862">
    <property type="protein sequence ID" value="CAH0382549.1"/>
    <property type="molecule type" value="Genomic_DNA"/>
</dbReference>
<dbReference type="PIRSF" id="PIRSF000437">
    <property type="entry name" value="GPAT_DHAPAT"/>
    <property type="match status" value="1"/>
</dbReference>
<dbReference type="CDD" id="cd07993">
    <property type="entry name" value="LPLAT_DHAPAT-like"/>
    <property type="match status" value="1"/>
</dbReference>
<dbReference type="InterPro" id="IPR022284">
    <property type="entry name" value="GPAT/DHAPAT"/>
</dbReference>
<name>A0A9P0A2B1_BEMTA</name>
<dbReference type="GO" id="GO:0008611">
    <property type="term" value="P:ether lipid biosynthetic process"/>
    <property type="evidence" value="ECO:0007669"/>
    <property type="project" value="TreeGrafter"/>
</dbReference>
<protein>
    <recommendedName>
        <fullName evidence="7">Phospholipid/glycerol acyltransferase domain-containing protein</fullName>
    </recommendedName>
</protein>
<keyword evidence="9" id="KW-1185">Reference proteome</keyword>
<evidence type="ECO:0000256" key="5">
    <source>
        <dbReference type="ARBA" id="ARBA00023315"/>
    </source>
</evidence>
<dbReference type="InterPro" id="IPR045520">
    <property type="entry name" value="GPAT/DHAPAT_C"/>
</dbReference>
<dbReference type="GO" id="GO:0019432">
    <property type="term" value="P:triglyceride biosynthetic process"/>
    <property type="evidence" value="ECO:0007669"/>
    <property type="project" value="TreeGrafter"/>
</dbReference>
<dbReference type="GO" id="GO:0004366">
    <property type="term" value="F:glycerol-3-phosphate O-acyltransferase activity"/>
    <property type="evidence" value="ECO:0007669"/>
    <property type="project" value="TreeGrafter"/>
</dbReference>
<dbReference type="PANTHER" id="PTHR12563:SF17">
    <property type="entry name" value="DIHYDROXYACETONE PHOSPHATE ACYLTRANSFERASE"/>
    <property type="match status" value="1"/>
</dbReference>
<evidence type="ECO:0000256" key="2">
    <source>
        <dbReference type="ARBA" id="ARBA00007937"/>
    </source>
</evidence>
<dbReference type="SMART" id="SM00563">
    <property type="entry name" value="PlsC"/>
    <property type="match status" value="1"/>
</dbReference>
<gene>
    <name evidence="8" type="ORF">BEMITA_LOCUS2085</name>
</gene>
<reference evidence="8" key="1">
    <citation type="submission" date="2021-12" db="EMBL/GenBank/DDBJ databases">
        <authorList>
            <person name="King R."/>
        </authorList>
    </citation>
    <scope>NUCLEOTIDE SEQUENCE</scope>
</reference>
<dbReference type="GO" id="GO:0005778">
    <property type="term" value="C:peroxisomal membrane"/>
    <property type="evidence" value="ECO:0007669"/>
    <property type="project" value="TreeGrafter"/>
</dbReference>
<dbReference type="Proteomes" id="UP001152759">
    <property type="component" value="Chromosome 1"/>
</dbReference>
<dbReference type="AlphaFoldDB" id="A0A9P0A2B1"/>
<comment type="subcellular location">
    <subcellularLocation>
        <location evidence="1">Endomembrane system</location>
        <topology evidence="1">Peripheral membrane protein</topology>
    </subcellularLocation>
</comment>
<dbReference type="GO" id="GO:0016287">
    <property type="term" value="F:glycerone-phosphate O-acyltransferase activity"/>
    <property type="evidence" value="ECO:0007669"/>
    <property type="project" value="TreeGrafter"/>
</dbReference>
<feature type="domain" description="Phospholipid/glycerol acyltransferase" evidence="7">
    <location>
        <begin position="130"/>
        <end position="259"/>
    </location>
</feature>
<dbReference type="InterPro" id="IPR041728">
    <property type="entry name" value="GPAT/DHAPAT_LPLAT"/>
</dbReference>
<accession>A0A9P0A2B1</accession>
<dbReference type="Pfam" id="PF19277">
    <property type="entry name" value="GPAT_C"/>
    <property type="match status" value="1"/>
</dbReference>
<evidence type="ECO:0000313" key="9">
    <source>
        <dbReference type="Proteomes" id="UP001152759"/>
    </source>
</evidence>
<comment type="similarity">
    <text evidence="2 6">Belongs to the GPAT/DAPAT family.</text>
</comment>
<evidence type="ECO:0000259" key="7">
    <source>
        <dbReference type="SMART" id="SM00563"/>
    </source>
</evidence>
<dbReference type="PANTHER" id="PTHR12563">
    <property type="entry name" value="GLYCEROL-3-PHOSPHATE ACYLTRANSFERASE"/>
    <property type="match status" value="1"/>
</dbReference>
<dbReference type="InterPro" id="IPR002123">
    <property type="entry name" value="Plipid/glycerol_acylTrfase"/>
</dbReference>
<dbReference type="SUPFAM" id="SSF69593">
    <property type="entry name" value="Glycerol-3-phosphate (1)-acyltransferase"/>
    <property type="match status" value="1"/>
</dbReference>
<dbReference type="GO" id="GO:0008654">
    <property type="term" value="P:phospholipid biosynthetic process"/>
    <property type="evidence" value="ECO:0007669"/>
    <property type="project" value="TreeGrafter"/>
</dbReference>
<dbReference type="GO" id="GO:0012505">
    <property type="term" value="C:endomembrane system"/>
    <property type="evidence" value="ECO:0007669"/>
    <property type="project" value="UniProtKB-SubCell"/>
</dbReference>
<evidence type="ECO:0000256" key="6">
    <source>
        <dbReference type="PIRNR" id="PIRNR000437"/>
    </source>
</evidence>
<dbReference type="Pfam" id="PF01553">
    <property type="entry name" value="Acyltransferase"/>
    <property type="match status" value="1"/>
</dbReference>
<evidence type="ECO:0000313" key="8">
    <source>
        <dbReference type="EMBL" id="CAH0382549.1"/>
    </source>
</evidence>
<keyword evidence="4" id="KW-0472">Membrane</keyword>
<evidence type="ECO:0000256" key="3">
    <source>
        <dbReference type="ARBA" id="ARBA00022679"/>
    </source>
</evidence>
<dbReference type="GO" id="GO:0031966">
    <property type="term" value="C:mitochondrial membrane"/>
    <property type="evidence" value="ECO:0007669"/>
    <property type="project" value="TreeGrafter"/>
</dbReference>
<keyword evidence="3 6" id="KW-0808">Transferase</keyword>
<dbReference type="KEGG" id="btab:109033108"/>
<evidence type="ECO:0000256" key="4">
    <source>
        <dbReference type="ARBA" id="ARBA00023136"/>
    </source>
</evidence>
<sequence length="671" mass="76709">MSAFTNYTDILSCRRSSSDFTWVSRDFSPSHSNVTAPNKTDHNRIHQDVLRSPRIQKIIQEISAEHSVPFKTVELKVSATLKEIGYTHQLAVIRGLAFVLVKILKKILNGIYVNETHLKKIKLEMKNNPVIFLPSHRSYADFILMAYVAFHYEIELPCVAAGMDFQSMWLMGQLLRDTHAFFMRRSFGDDKLYKAVFDEYVQTLVISGDLPIEFFIEGTRSRSAKSLLPKFGMLSMSLAPLLEEHVSDITIVPVNLSYDRTLEESLFSFELLGVPKPKETTSGLLKALHMLDEKYGNVYINFCKPFSAKVYLKNIPSQLSPITDLAFTVVDRQQRSCVVSCFNLISMVLTNHLLVNDEPLYLKQLVSDVSWLRSVMQELSVSTVFAIANVLNAIEEAIHLHKSLVKLSNESALQLVPVDLALSCINKSRLKGHELTDETMLISLPVFTLQHYVNPCLYFLVNMALITTVLQSNRDTSYFTWDFVFQKFQFLRRILAFEFIFYKKKEEEDFLEALKKLELLNMIEEQEDGRLCPGNHFKLQALLCNLFYPFLSSYLCTMKCLPNVCSDWQSQGTIVKKAQAEIEAELVRGNLLHPYSLSIELIQSCLKSLQNMGLLLMSKMNGFVRYKVARTTLLNIISQLEGLIIRPVEKCNDARANVKRLMTFTGKQAKL</sequence>
<organism evidence="8 9">
    <name type="scientific">Bemisia tabaci</name>
    <name type="common">Sweetpotato whitefly</name>
    <name type="synonym">Aleurodes tabaci</name>
    <dbReference type="NCBI Taxonomy" id="7038"/>
    <lineage>
        <taxon>Eukaryota</taxon>
        <taxon>Metazoa</taxon>
        <taxon>Ecdysozoa</taxon>
        <taxon>Arthropoda</taxon>
        <taxon>Hexapoda</taxon>
        <taxon>Insecta</taxon>
        <taxon>Pterygota</taxon>
        <taxon>Neoptera</taxon>
        <taxon>Paraneoptera</taxon>
        <taxon>Hemiptera</taxon>
        <taxon>Sternorrhyncha</taxon>
        <taxon>Aleyrodoidea</taxon>
        <taxon>Aleyrodidae</taxon>
        <taxon>Aleyrodinae</taxon>
        <taxon>Bemisia</taxon>
    </lineage>
</organism>
<proteinExistence type="inferred from homology"/>
<dbReference type="GO" id="GO:0006631">
    <property type="term" value="P:fatty acid metabolic process"/>
    <property type="evidence" value="ECO:0007669"/>
    <property type="project" value="TreeGrafter"/>
</dbReference>
<keyword evidence="5 6" id="KW-0012">Acyltransferase</keyword>
<evidence type="ECO:0000256" key="1">
    <source>
        <dbReference type="ARBA" id="ARBA00004184"/>
    </source>
</evidence>